<dbReference type="EMBL" id="CP017839">
    <property type="protein sequence ID" value="APB01517.1"/>
    <property type="molecule type" value="Genomic_DNA"/>
</dbReference>
<evidence type="ECO:0000313" key="2">
    <source>
        <dbReference type="EMBL" id="APB01517.1"/>
    </source>
</evidence>
<feature type="transmembrane region" description="Helical" evidence="1">
    <location>
        <begin position="45"/>
        <end position="63"/>
    </location>
</feature>
<reference evidence="3 4" key="2">
    <citation type="journal article" date="2016" name="Genome Announc.">
        <title>Draft Genome Sequence of Erythromycin- and Oxytetracycline-Sensitive Nocardia seriolae Strain U-1 (NBRC 110359).</title>
        <authorList>
            <person name="Imajoh M."/>
            <person name="Sukeda M."/>
            <person name="Shimizu M."/>
            <person name="Yamane J."/>
            <person name="Ohnishi K."/>
            <person name="Oshima S."/>
        </authorList>
    </citation>
    <scope>NUCLEOTIDE SEQUENCE [LARGE SCALE GENOMIC DNA]</scope>
    <source>
        <strain evidence="3 4">U-1</strain>
    </source>
</reference>
<proteinExistence type="predicted"/>
<evidence type="ECO:0000313" key="4">
    <source>
        <dbReference type="Proteomes" id="UP000037179"/>
    </source>
</evidence>
<feature type="transmembrane region" description="Helical" evidence="1">
    <location>
        <begin position="69"/>
        <end position="88"/>
    </location>
</feature>
<dbReference type="AlphaFoldDB" id="A0A0B8N9F4"/>
<protein>
    <submittedName>
        <fullName evidence="3">Uncharacterized protein</fullName>
    </submittedName>
</protein>
<sequence length="98" mass="10777">MHAFLYAVPVILYLVLGAVVVYVTLRRTTDADPRTRRAEIWRAYGVLLVPVLVGPILIGGITGHHFLQFLISEFVLAALVLAAAALTVRRAVRPATER</sequence>
<evidence type="ECO:0000313" key="3">
    <source>
        <dbReference type="EMBL" id="GAP27324.1"/>
    </source>
</evidence>
<dbReference type="Proteomes" id="UP000037179">
    <property type="component" value="Unassembled WGS sequence"/>
</dbReference>
<dbReference type="GeneID" id="93372565"/>
<keyword evidence="1" id="KW-1133">Transmembrane helix</keyword>
<dbReference type="Proteomes" id="UP000180166">
    <property type="component" value="Chromosome"/>
</dbReference>
<dbReference type="EMBL" id="BBYQ01000016">
    <property type="protein sequence ID" value="GAP27324.1"/>
    <property type="molecule type" value="Genomic_DNA"/>
</dbReference>
<dbReference type="KEGG" id="nsr:NS506_07497"/>
<dbReference type="RefSeq" id="WP_033085980.1">
    <property type="nucleotide sequence ID" value="NZ_AP017900.1"/>
</dbReference>
<name>A0A0B8N9F4_9NOCA</name>
<reference evidence="2 5" key="3">
    <citation type="submission" date="2016-10" db="EMBL/GenBank/DDBJ databases">
        <title>Genome sequence of Nocardia seriolae strain EM150506, isolated from Anguila japonica.</title>
        <authorList>
            <person name="Han H.-J."/>
        </authorList>
    </citation>
    <scope>NUCLEOTIDE SEQUENCE [LARGE SCALE GENOMIC DNA]</scope>
    <source>
        <strain evidence="2 5">EM150506</strain>
    </source>
</reference>
<accession>A0A0B8N9F4</accession>
<evidence type="ECO:0000256" key="1">
    <source>
        <dbReference type="SAM" id="Phobius"/>
    </source>
</evidence>
<organism evidence="3 4">
    <name type="scientific">Nocardia seriolae</name>
    <dbReference type="NCBI Taxonomy" id="37332"/>
    <lineage>
        <taxon>Bacteria</taxon>
        <taxon>Bacillati</taxon>
        <taxon>Actinomycetota</taxon>
        <taxon>Actinomycetes</taxon>
        <taxon>Mycobacteriales</taxon>
        <taxon>Nocardiaceae</taxon>
        <taxon>Nocardia</taxon>
    </lineage>
</organism>
<feature type="transmembrane region" description="Helical" evidence="1">
    <location>
        <begin position="6"/>
        <end position="25"/>
    </location>
</feature>
<keyword evidence="4" id="KW-1185">Reference proteome</keyword>
<evidence type="ECO:0000313" key="5">
    <source>
        <dbReference type="Proteomes" id="UP000180166"/>
    </source>
</evidence>
<keyword evidence="1" id="KW-0812">Transmembrane</keyword>
<keyword evidence="1" id="KW-0472">Membrane</keyword>
<gene>
    <name evidence="2" type="ORF">NS506_07497</name>
    <name evidence="3" type="ORF">NSK11_contig00016-0083</name>
</gene>
<reference evidence="4" key="1">
    <citation type="submission" date="2015-07" db="EMBL/GenBank/DDBJ databases">
        <title>Nocardia seriolae U-1 whole genome shotgun sequence.</title>
        <authorList>
            <person name="Imajoh M."/>
            <person name="Fukumoto Y."/>
            <person name="Sukeda M."/>
            <person name="Yamane J."/>
            <person name="Yamasaki K."/>
            <person name="Shimizu M."/>
            <person name="Ohnishi K."/>
            <person name="Oshima S."/>
        </authorList>
    </citation>
    <scope>NUCLEOTIDE SEQUENCE [LARGE SCALE GENOMIC DNA]</scope>
    <source>
        <strain evidence="4">U-1</strain>
    </source>
</reference>